<dbReference type="GO" id="GO:0016787">
    <property type="term" value="F:hydrolase activity"/>
    <property type="evidence" value="ECO:0007669"/>
    <property type="project" value="UniProtKB-KW"/>
</dbReference>
<evidence type="ECO:0000259" key="1">
    <source>
        <dbReference type="Pfam" id="PF00561"/>
    </source>
</evidence>
<gene>
    <name evidence="2" type="ORF">JK386_10555</name>
</gene>
<dbReference type="PRINTS" id="PR00412">
    <property type="entry name" value="EPOXHYDRLASE"/>
</dbReference>
<dbReference type="InterPro" id="IPR000073">
    <property type="entry name" value="AB_hydrolase_1"/>
</dbReference>
<dbReference type="PRINTS" id="PR00111">
    <property type="entry name" value="ABHYDROLASE"/>
</dbReference>
<dbReference type="Gene3D" id="3.40.50.1820">
    <property type="entry name" value="alpha/beta hydrolase"/>
    <property type="match status" value="1"/>
</dbReference>
<evidence type="ECO:0000313" key="2">
    <source>
        <dbReference type="EMBL" id="MBM9460344.1"/>
    </source>
</evidence>
<dbReference type="EMBL" id="JAERTX010000008">
    <property type="protein sequence ID" value="MBM9460344.1"/>
    <property type="molecule type" value="Genomic_DNA"/>
</dbReference>
<name>A0A939BT67_9ACTN</name>
<keyword evidence="2" id="KW-0378">Hydrolase</keyword>
<dbReference type="InterPro" id="IPR000639">
    <property type="entry name" value="Epox_hydrolase-like"/>
</dbReference>
<dbReference type="Proteomes" id="UP000663791">
    <property type="component" value="Unassembled WGS sequence"/>
</dbReference>
<reference evidence="2" key="1">
    <citation type="submission" date="2021-01" db="EMBL/GenBank/DDBJ databases">
        <title>Novel species in genus Nocardioides.</title>
        <authorList>
            <person name="Zhang G."/>
        </authorList>
    </citation>
    <scope>NUCLEOTIDE SEQUENCE</scope>
    <source>
        <strain evidence="2">Zg-536</strain>
    </source>
</reference>
<feature type="domain" description="AB hydrolase-1" evidence="1">
    <location>
        <begin position="32"/>
        <end position="269"/>
    </location>
</feature>
<dbReference type="InterPro" id="IPR029058">
    <property type="entry name" value="AB_hydrolase_fold"/>
</dbReference>
<dbReference type="AlphaFoldDB" id="A0A939BT67"/>
<organism evidence="2 3">
    <name type="scientific">Nocardioides faecalis</name>
    <dbReference type="NCBI Taxonomy" id="2803858"/>
    <lineage>
        <taxon>Bacteria</taxon>
        <taxon>Bacillati</taxon>
        <taxon>Actinomycetota</taxon>
        <taxon>Actinomycetes</taxon>
        <taxon>Propionibacteriales</taxon>
        <taxon>Nocardioidaceae</taxon>
        <taxon>Nocardioides</taxon>
    </lineage>
</organism>
<dbReference type="PANTHER" id="PTHR43689">
    <property type="entry name" value="HYDROLASE"/>
    <property type="match status" value="1"/>
</dbReference>
<dbReference type="RefSeq" id="WP_205291653.1">
    <property type="nucleotide sequence ID" value="NZ_CP074406.1"/>
</dbReference>
<dbReference type="PANTHER" id="PTHR43689:SF8">
    <property type="entry name" value="ALPHA_BETA-HYDROLASES SUPERFAMILY PROTEIN"/>
    <property type="match status" value="1"/>
</dbReference>
<dbReference type="Pfam" id="PF00561">
    <property type="entry name" value="Abhydrolase_1"/>
    <property type="match status" value="1"/>
</dbReference>
<comment type="caution">
    <text evidence="2">The sequence shown here is derived from an EMBL/GenBank/DDBJ whole genome shotgun (WGS) entry which is preliminary data.</text>
</comment>
<sequence length="284" mass="30757">MSEETLTEASTSRYVDTRSWRLHYNEAGSGHPLVLLHGSGAGATGWSNFAPNIPALAKSFRVIALDAPGWGSSSPGLPEDYDHPNAVLELLDALGIERAALVGNSLGGSTAITFASRYPDRISHLVTMGAGSLMDIPTMSGAGDGPSEGLKILFQAYREPTLENMMKVAQIMTFDSAKATPELAQQRLDNALANPVHLENFLKGLATGGPARNRATHQEIAGIKAPTLLIHGRDDRVVHYEYSLRILPMIANARLVLLNRCGHWAQLEHTDEFNRLVTDFIEHG</sequence>
<evidence type="ECO:0000313" key="3">
    <source>
        <dbReference type="Proteomes" id="UP000663791"/>
    </source>
</evidence>
<keyword evidence="3" id="KW-1185">Reference proteome</keyword>
<dbReference type="SUPFAM" id="SSF53474">
    <property type="entry name" value="alpha/beta-Hydrolases"/>
    <property type="match status" value="1"/>
</dbReference>
<proteinExistence type="predicted"/>
<accession>A0A939BT67</accession>
<protein>
    <submittedName>
        <fullName evidence="2">Alpha/beta fold hydrolase</fullName>
    </submittedName>
</protein>